<protein>
    <submittedName>
        <fullName evidence="3">Cysteine-rich secretory protein</fullName>
    </submittedName>
</protein>
<dbReference type="PANTHER" id="PTHR31157:SF1">
    <property type="entry name" value="SCP DOMAIN-CONTAINING PROTEIN"/>
    <property type="match status" value="1"/>
</dbReference>
<feature type="region of interest" description="Disordered" evidence="1">
    <location>
        <begin position="9"/>
        <end position="31"/>
    </location>
</feature>
<name>A0A0H5DRD9_9BACT</name>
<organism evidence="3 4">
    <name type="scientific">Estrella lausannensis</name>
    <dbReference type="NCBI Taxonomy" id="483423"/>
    <lineage>
        <taxon>Bacteria</taxon>
        <taxon>Pseudomonadati</taxon>
        <taxon>Chlamydiota</taxon>
        <taxon>Chlamydiia</taxon>
        <taxon>Parachlamydiales</taxon>
        <taxon>Candidatus Criblamydiaceae</taxon>
        <taxon>Estrella</taxon>
    </lineage>
</organism>
<proteinExistence type="predicted"/>
<dbReference type="InterPro" id="IPR035940">
    <property type="entry name" value="CAP_sf"/>
</dbReference>
<dbReference type="RefSeq" id="WP_098039014.1">
    <property type="nucleotide sequence ID" value="NZ_CWGJ01000026.1"/>
</dbReference>
<dbReference type="Proteomes" id="UP000220251">
    <property type="component" value="Unassembled WGS sequence"/>
</dbReference>
<accession>A0A0H5DRD9</accession>
<dbReference type="CDD" id="cd05379">
    <property type="entry name" value="CAP_bacterial"/>
    <property type="match status" value="1"/>
</dbReference>
<dbReference type="Pfam" id="PF00188">
    <property type="entry name" value="CAP"/>
    <property type="match status" value="1"/>
</dbReference>
<feature type="compositionally biased region" description="Polar residues" evidence="1">
    <location>
        <begin position="14"/>
        <end position="24"/>
    </location>
</feature>
<evidence type="ECO:0000313" key="3">
    <source>
        <dbReference type="EMBL" id="CRX39147.1"/>
    </source>
</evidence>
<dbReference type="InterPro" id="IPR014044">
    <property type="entry name" value="CAP_dom"/>
</dbReference>
<dbReference type="SUPFAM" id="SSF55797">
    <property type="entry name" value="PR-1-like"/>
    <property type="match status" value="1"/>
</dbReference>
<dbReference type="PANTHER" id="PTHR31157">
    <property type="entry name" value="SCP DOMAIN-CONTAINING PROTEIN"/>
    <property type="match status" value="1"/>
</dbReference>
<dbReference type="AlphaFoldDB" id="A0A0H5DRD9"/>
<dbReference type="OrthoDB" id="68195at2"/>
<sequence length="166" mass="18173">MSVHLTVVKPSAHLPSTNQHSSSVKPKKSAHALHRNISTHALEKAAAQEINAYRQSKGLKPLIFSHVLYTQASIHSKNMASGTVAFSHDGFKQRFKAVKSQEKVKSFAENVAFNQNAKSPSRTAVQGWIKSAGHHQNIVGDYNRTAIAVAAGPHGQYYFTQLFAKV</sequence>
<feature type="domain" description="SCP" evidence="2">
    <location>
        <begin position="49"/>
        <end position="163"/>
    </location>
</feature>
<dbReference type="EMBL" id="CWGJ01000026">
    <property type="protein sequence ID" value="CRX39147.1"/>
    <property type="molecule type" value="Genomic_DNA"/>
</dbReference>
<reference evidence="4" key="1">
    <citation type="submission" date="2015-06" db="EMBL/GenBank/DDBJ databases">
        <authorList>
            <person name="Bertelli C."/>
        </authorList>
    </citation>
    <scope>NUCLEOTIDE SEQUENCE [LARGE SCALE GENOMIC DNA]</scope>
    <source>
        <strain evidence="4">CRIB-30</strain>
    </source>
</reference>
<evidence type="ECO:0000256" key="1">
    <source>
        <dbReference type="SAM" id="MobiDB-lite"/>
    </source>
</evidence>
<keyword evidence="4" id="KW-1185">Reference proteome</keyword>
<evidence type="ECO:0000313" key="4">
    <source>
        <dbReference type="Proteomes" id="UP000220251"/>
    </source>
</evidence>
<gene>
    <name evidence="3" type="ORF">ELAC_1822</name>
</gene>
<evidence type="ECO:0000259" key="2">
    <source>
        <dbReference type="Pfam" id="PF00188"/>
    </source>
</evidence>
<dbReference type="Gene3D" id="3.40.33.10">
    <property type="entry name" value="CAP"/>
    <property type="match status" value="1"/>
</dbReference>